<comment type="caution">
    <text evidence="2">The sequence shown here is derived from an EMBL/GenBank/DDBJ whole genome shotgun (WGS) entry which is preliminary data.</text>
</comment>
<evidence type="ECO:0000256" key="1">
    <source>
        <dbReference type="SAM" id="SignalP"/>
    </source>
</evidence>
<keyword evidence="1" id="KW-0732">Signal</keyword>
<gene>
    <name evidence="2" type="ORF">VW35_06750</name>
</gene>
<sequence length="159" mass="16554">MRGLRHLGFLAIAAVASGSAVAAETLPEGWHLQVDDFGGAPELILAWYEPGTGDVKAAVSCSEGFADVVLTIYVDAPAAVDAAPVAVVLENEGTRFAFESPIVDYNGFSVGTITRFGPELTALLQSGFSVTLDGVEHQKFDAKSGKGEIDRILAACPAD</sequence>
<dbReference type="OrthoDB" id="8480515at2"/>
<reference evidence="2 3" key="1">
    <citation type="submission" date="2015-03" db="EMBL/GenBank/DDBJ databases">
        <authorList>
            <person name="Hassan Y.I."/>
            <person name="Lepp D."/>
            <person name="Zhou T."/>
        </authorList>
    </citation>
    <scope>NUCLEOTIDE SEQUENCE [LARGE SCALE GENOMIC DNA]</scope>
    <source>
        <strain evidence="2 3">GH2-10</strain>
    </source>
</reference>
<dbReference type="RefSeq" id="WP_152662509.1">
    <property type="nucleotide sequence ID" value="NZ_LAJG01000014.1"/>
</dbReference>
<evidence type="ECO:0000313" key="3">
    <source>
        <dbReference type="Proteomes" id="UP000033514"/>
    </source>
</evidence>
<dbReference type="PATRIC" id="fig|361041.3.peg.674"/>
<feature type="signal peptide" evidence="1">
    <location>
        <begin position="1"/>
        <end position="22"/>
    </location>
</feature>
<organism evidence="2 3">
    <name type="scientific">Devosia soli</name>
    <dbReference type="NCBI Taxonomy" id="361041"/>
    <lineage>
        <taxon>Bacteria</taxon>
        <taxon>Pseudomonadati</taxon>
        <taxon>Pseudomonadota</taxon>
        <taxon>Alphaproteobacteria</taxon>
        <taxon>Hyphomicrobiales</taxon>
        <taxon>Devosiaceae</taxon>
        <taxon>Devosia</taxon>
    </lineage>
</organism>
<proteinExistence type="predicted"/>
<evidence type="ECO:0000313" key="2">
    <source>
        <dbReference type="EMBL" id="KKB80129.1"/>
    </source>
</evidence>
<dbReference type="STRING" id="361041.VW35_06750"/>
<name>A0A0F5LD67_9HYPH</name>
<keyword evidence="3" id="KW-1185">Reference proteome</keyword>
<protein>
    <submittedName>
        <fullName evidence="2">Uncharacterized protein</fullName>
    </submittedName>
</protein>
<dbReference type="EMBL" id="LAJG01000014">
    <property type="protein sequence ID" value="KKB80129.1"/>
    <property type="molecule type" value="Genomic_DNA"/>
</dbReference>
<dbReference type="AlphaFoldDB" id="A0A0F5LD67"/>
<accession>A0A0F5LD67</accession>
<feature type="chain" id="PRO_5002492113" evidence="1">
    <location>
        <begin position="23"/>
        <end position="159"/>
    </location>
</feature>
<dbReference type="Proteomes" id="UP000033514">
    <property type="component" value="Unassembled WGS sequence"/>
</dbReference>